<dbReference type="Proteomes" id="UP001519343">
    <property type="component" value="Unassembled WGS sequence"/>
</dbReference>
<dbReference type="EMBL" id="JAGGKT010000004">
    <property type="protein sequence ID" value="MBP1931957.1"/>
    <property type="molecule type" value="Genomic_DNA"/>
</dbReference>
<comment type="caution">
    <text evidence="1">The sequence shown here is derived from an EMBL/GenBank/DDBJ whole genome shotgun (WGS) entry which is preliminary data.</text>
</comment>
<accession>A0ABS4GPG9</accession>
<evidence type="ECO:0000313" key="1">
    <source>
        <dbReference type="EMBL" id="MBP1931957.1"/>
    </source>
</evidence>
<gene>
    <name evidence="1" type="ORF">J2Z37_001958</name>
</gene>
<sequence length="575" mass="66015">MGSVKKTTDQFKDEVKSLVGSEYTVLGEYTYALSKIKMKHNLCGFEYSVTPAHFLTGNRCPKCAGKMTRTTNQYKKEIFDLVGNDYAVLGEYEKAAKKILICHNSCGHMFDVSPNSFLRGSRCPKCWRLPKKTTEEFKKEIFSIVGDEYSVLGEYKGESKKVKIQHNVCGSVYEKEPSAFINRGERCRKCFRASSLEDFKNKVRELVQNEYIVLLEDTPYIFLTKKVDMFHTTCGHHYKVTPANFLKGSRCPRCVFKPDKTTEQFKQEVFDLVGVEYQVLSDYEGAGKKIKITHFCGYEYEIRPIDFLKGRRCSKCQRKVAADKARRTHEQFLEEVKQLVGDEYTVIGKYSSVKEKVFMQHNQCGYKYSVTPSHFLGGTRCPNCFGKIKKSTETFIEEVFNLVGDEYSVLGEYKTARKKIEVMHNDCGYNYNVVPDAFLRGSRCPSCSGRISKTDEEFRKEFYEIAGVEYDLLSTYVNTNTSIKIKHNVCGYEYEVKPYNFLNGYGCGACAGVLKKDTDTFKKEVFKLVGDEYQVIGEYVGARSVVKMKHMPCGFEYDVIPTNFLRGKRCFYVQG</sequence>
<dbReference type="RefSeq" id="WP_209810023.1">
    <property type="nucleotide sequence ID" value="NZ_JAGGKT010000004.1"/>
</dbReference>
<evidence type="ECO:0000313" key="2">
    <source>
        <dbReference type="Proteomes" id="UP001519343"/>
    </source>
</evidence>
<name>A0ABS4GPG9_9BACL</name>
<keyword evidence="2" id="KW-1185">Reference proteome</keyword>
<organism evidence="1 2">
    <name type="scientific">Ammoniphilus resinae</name>
    <dbReference type="NCBI Taxonomy" id="861532"/>
    <lineage>
        <taxon>Bacteria</taxon>
        <taxon>Bacillati</taxon>
        <taxon>Bacillota</taxon>
        <taxon>Bacilli</taxon>
        <taxon>Bacillales</taxon>
        <taxon>Paenibacillaceae</taxon>
        <taxon>Aneurinibacillus group</taxon>
        <taxon>Ammoniphilus</taxon>
    </lineage>
</organism>
<protein>
    <submittedName>
        <fullName evidence="1">Zn ribbon nucleic-acid-binding protein</fullName>
    </submittedName>
</protein>
<reference evidence="1 2" key="1">
    <citation type="submission" date="2021-03" db="EMBL/GenBank/DDBJ databases">
        <title>Genomic Encyclopedia of Type Strains, Phase IV (KMG-IV): sequencing the most valuable type-strain genomes for metagenomic binning, comparative biology and taxonomic classification.</title>
        <authorList>
            <person name="Goeker M."/>
        </authorList>
    </citation>
    <scope>NUCLEOTIDE SEQUENCE [LARGE SCALE GENOMIC DNA]</scope>
    <source>
        <strain evidence="1 2">DSM 24738</strain>
    </source>
</reference>
<proteinExistence type="predicted"/>